<dbReference type="EMBL" id="JAXIOK010000011">
    <property type="protein sequence ID" value="KAK4759623.1"/>
    <property type="molecule type" value="Genomic_DNA"/>
</dbReference>
<dbReference type="InterPro" id="IPR037766">
    <property type="entry name" value="FHY1"/>
</dbReference>
<dbReference type="GO" id="GO:0051457">
    <property type="term" value="P:maintenance of protein location in nucleus"/>
    <property type="evidence" value="ECO:0007669"/>
    <property type="project" value="TreeGrafter"/>
</dbReference>
<dbReference type="PANTHER" id="PTHR37723">
    <property type="entry name" value="PROTEIN FAR-RED ELONGATED HYPOCOTYL 1"/>
    <property type="match status" value="1"/>
</dbReference>
<sequence length="235" mass="26230">MDEDDCNPLEISRFQAIEGIDSKTVDLKKKRKLGLEHLDLPWPKHRYGDRGCSNLIPPSSENKSLELCSRGLPTDEIEEKMSGDSTNEESESHYESAKGSNSIAEDIDSAMADREEDKLRPGYIKSGDRPSTLTGDKGKSIVGTGEGSSQYSDGGYQSCETFDEQLLEFGYHLDGEDNCSKQSAVTEIEEEPFGLRQVNYILSSGRWNTNEETGAVPRNPTIDQEFEEYFSSLMM</sequence>
<feature type="region of interest" description="Disordered" evidence="1">
    <location>
        <begin position="115"/>
        <end position="153"/>
    </location>
</feature>
<dbReference type="Proteomes" id="UP001345219">
    <property type="component" value="Chromosome 17"/>
</dbReference>
<evidence type="ECO:0000313" key="2">
    <source>
        <dbReference type="EMBL" id="KAK4759623.1"/>
    </source>
</evidence>
<protein>
    <recommendedName>
        <fullName evidence="4">Far-red elongated hypocotyl 1</fullName>
    </recommendedName>
</protein>
<keyword evidence="3" id="KW-1185">Reference proteome</keyword>
<gene>
    <name evidence="2" type="ORF">SAY87_022754</name>
</gene>
<name>A0AAN7K8B4_9MYRT</name>
<dbReference type="GO" id="GO:0061608">
    <property type="term" value="F:nuclear import signal receptor activity"/>
    <property type="evidence" value="ECO:0007669"/>
    <property type="project" value="TreeGrafter"/>
</dbReference>
<dbReference type="GO" id="GO:0016607">
    <property type="term" value="C:nuclear speck"/>
    <property type="evidence" value="ECO:0007669"/>
    <property type="project" value="TreeGrafter"/>
</dbReference>
<evidence type="ECO:0000256" key="1">
    <source>
        <dbReference type="SAM" id="MobiDB-lite"/>
    </source>
</evidence>
<evidence type="ECO:0000313" key="3">
    <source>
        <dbReference type="Proteomes" id="UP001345219"/>
    </source>
</evidence>
<comment type="caution">
    <text evidence="2">The sequence shown here is derived from an EMBL/GenBank/DDBJ whole genome shotgun (WGS) entry which is preliminary data.</text>
</comment>
<dbReference type="GO" id="GO:0005737">
    <property type="term" value="C:cytoplasm"/>
    <property type="evidence" value="ECO:0007669"/>
    <property type="project" value="TreeGrafter"/>
</dbReference>
<dbReference type="GO" id="GO:0009639">
    <property type="term" value="P:response to red or far red light"/>
    <property type="evidence" value="ECO:0007669"/>
    <property type="project" value="InterPro"/>
</dbReference>
<evidence type="ECO:0008006" key="4">
    <source>
        <dbReference type="Google" id="ProtNLM"/>
    </source>
</evidence>
<dbReference type="AlphaFoldDB" id="A0AAN7K8B4"/>
<reference evidence="2 3" key="1">
    <citation type="journal article" date="2023" name="Hortic Res">
        <title>Pangenome of water caltrop reveals structural variations and asymmetric subgenome divergence after allopolyploidization.</title>
        <authorList>
            <person name="Zhang X."/>
            <person name="Chen Y."/>
            <person name="Wang L."/>
            <person name="Yuan Y."/>
            <person name="Fang M."/>
            <person name="Shi L."/>
            <person name="Lu R."/>
            <person name="Comes H.P."/>
            <person name="Ma Y."/>
            <person name="Chen Y."/>
            <person name="Huang G."/>
            <person name="Zhou Y."/>
            <person name="Zheng Z."/>
            <person name="Qiu Y."/>
        </authorList>
    </citation>
    <scope>NUCLEOTIDE SEQUENCE [LARGE SCALE GENOMIC DNA]</scope>
    <source>
        <tissue evidence="2">Roots</tissue>
    </source>
</reference>
<feature type="region of interest" description="Disordered" evidence="1">
    <location>
        <begin position="74"/>
        <end position="103"/>
    </location>
</feature>
<proteinExistence type="predicted"/>
<organism evidence="2 3">
    <name type="scientific">Trapa incisa</name>
    <dbReference type="NCBI Taxonomy" id="236973"/>
    <lineage>
        <taxon>Eukaryota</taxon>
        <taxon>Viridiplantae</taxon>
        <taxon>Streptophyta</taxon>
        <taxon>Embryophyta</taxon>
        <taxon>Tracheophyta</taxon>
        <taxon>Spermatophyta</taxon>
        <taxon>Magnoliopsida</taxon>
        <taxon>eudicotyledons</taxon>
        <taxon>Gunneridae</taxon>
        <taxon>Pentapetalae</taxon>
        <taxon>rosids</taxon>
        <taxon>malvids</taxon>
        <taxon>Myrtales</taxon>
        <taxon>Lythraceae</taxon>
        <taxon>Trapa</taxon>
    </lineage>
</organism>
<accession>A0AAN7K8B4</accession>
<dbReference type="PANTHER" id="PTHR37723:SF1">
    <property type="entry name" value="PROTEIN FAR-RED-ELONGATED HYPOCOTYL 1-LIKE"/>
    <property type="match status" value="1"/>
</dbReference>